<keyword evidence="3" id="KW-0539">Nucleus</keyword>
<reference evidence="7 8" key="1">
    <citation type="submission" date="2024-03" db="EMBL/GenBank/DDBJ databases">
        <title>The Acrasis kona genome and developmental transcriptomes reveal deep origins of eukaryotic multicellular pathways.</title>
        <authorList>
            <person name="Sheikh S."/>
            <person name="Fu C.-J."/>
            <person name="Brown M.W."/>
            <person name="Baldauf S.L."/>
        </authorList>
    </citation>
    <scope>NUCLEOTIDE SEQUENCE [LARGE SCALE GENOMIC DNA]</scope>
    <source>
        <strain evidence="7 8">ATCC MYA-3509</strain>
    </source>
</reference>
<protein>
    <submittedName>
        <fullName evidence="7">Ribosome biogenesis protein 15</fullName>
    </submittedName>
</protein>
<dbReference type="InterPro" id="IPR000504">
    <property type="entry name" value="RRM_dom"/>
</dbReference>
<dbReference type="EMBL" id="JAOPGA020001454">
    <property type="protein sequence ID" value="KAL0488612.1"/>
    <property type="molecule type" value="Genomic_DNA"/>
</dbReference>
<evidence type="ECO:0000256" key="4">
    <source>
        <dbReference type="PROSITE-ProRule" id="PRU00176"/>
    </source>
</evidence>
<evidence type="ECO:0000313" key="7">
    <source>
        <dbReference type="EMBL" id="KAL0488612.1"/>
    </source>
</evidence>
<feature type="domain" description="RRM" evidence="6">
    <location>
        <begin position="108"/>
        <end position="186"/>
    </location>
</feature>
<dbReference type="CDD" id="cd12307">
    <property type="entry name" value="RRM_NIFK_like"/>
    <property type="match status" value="1"/>
</dbReference>
<evidence type="ECO:0000313" key="8">
    <source>
        <dbReference type="Proteomes" id="UP001431209"/>
    </source>
</evidence>
<organism evidence="7 8">
    <name type="scientific">Acrasis kona</name>
    <dbReference type="NCBI Taxonomy" id="1008807"/>
    <lineage>
        <taxon>Eukaryota</taxon>
        <taxon>Discoba</taxon>
        <taxon>Heterolobosea</taxon>
        <taxon>Tetramitia</taxon>
        <taxon>Eutetramitia</taxon>
        <taxon>Acrasidae</taxon>
        <taxon>Acrasis</taxon>
    </lineage>
</organism>
<feature type="compositionally biased region" description="Basic and acidic residues" evidence="5">
    <location>
        <begin position="37"/>
        <end position="54"/>
    </location>
</feature>
<dbReference type="PANTHER" id="PTHR46754">
    <property type="entry name" value="MKI67 FHA DOMAIN-INTERACTING NUCLEOLAR PHOSPHOPROTEIN"/>
    <property type="match status" value="1"/>
</dbReference>
<gene>
    <name evidence="7" type="ORF">AKO1_015702</name>
</gene>
<dbReference type="GO" id="GO:0003723">
    <property type="term" value="F:RNA binding"/>
    <property type="evidence" value="ECO:0007669"/>
    <property type="project" value="UniProtKB-UniRule"/>
</dbReference>
<dbReference type="InterPro" id="IPR035979">
    <property type="entry name" value="RBD_domain_sf"/>
</dbReference>
<dbReference type="PROSITE" id="PS50102">
    <property type="entry name" value="RRM"/>
    <property type="match status" value="1"/>
</dbReference>
<name>A0AAW2ZFD0_9EUKA</name>
<evidence type="ECO:0000256" key="3">
    <source>
        <dbReference type="ARBA" id="ARBA00023242"/>
    </source>
</evidence>
<accession>A0AAW2ZFD0</accession>
<sequence>MKAIRKKVQAPAKVQEKKTKQVEENSDVTETENVTPSHDEVKKKLQELRSKSEALKQNMEEMGSDQDSDSDSDDEQAPSKAFSLYPTNSLGEHEDDIEDLDDIEPENTTIVIRKLPHGFYEKEIRTFFSAVAPVSNVRVVRNPKTGNSRGCAYVQFSDEETAKVVAEELDYYLLLNKVIRVQLTNIPAFDQKRIFNSRFDELHKLTQTSSRKTNQLERLAVIGNKTAKSKAEVKGIVKKRSESLLSKQRKWEQKGIKFSLPNSNKK</sequence>
<evidence type="ECO:0000259" key="6">
    <source>
        <dbReference type="PROSITE" id="PS50102"/>
    </source>
</evidence>
<dbReference type="Proteomes" id="UP001431209">
    <property type="component" value="Unassembled WGS sequence"/>
</dbReference>
<dbReference type="Pfam" id="PF00076">
    <property type="entry name" value="RRM_1"/>
    <property type="match status" value="1"/>
</dbReference>
<feature type="compositionally biased region" description="Basic and acidic residues" evidence="5">
    <location>
        <begin position="14"/>
        <end position="23"/>
    </location>
</feature>
<dbReference type="AlphaFoldDB" id="A0AAW2ZFD0"/>
<keyword evidence="2 4" id="KW-0694">RNA-binding</keyword>
<dbReference type="GO" id="GO:0005730">
    <property type="term" value="C:nucleolus"/>
    <property type="evidence" value="ECO:0007669"/>
    <property type="project" value="UniProtKB-SubCell"/>
</dbReference>
<dbReference type="Gene3D" id="3.30.70.330">
    <property type="match status" value="1"/>
</dbReference>
<proteinExistence type="predicted"/>
<evidence type="ECO:0000256" key="5">
    <source>
        <dbReference type="SAM" id="MobiDB-lite"/>
    </source>
</evidence>
<feature type="compositionally biased region" description="Acidic residues" evidence="5">
    <location>
        <begin position="62"/>
        <end position="76"/>
    </location>
</feature>
<dbReference type="SMART" id="SM00360">
    <property type="entry name" value="RRM"/>
    <property type="match status" value="1"/>
</dbReference>
<feature type="region of interest" description="Disordered" evidence="5">
    <location>
        <begin position="1"/>
        <end position="93"/>
    </location>
</feature>
<evidence type="ECO:0000256" key="2">
    <source>
        <dbReference type="ARBA" id="ARBA00022884"/>
    </source>
</evidence>
<comment type="subcellular location">
    <subcellularLocation>
        <location evidence="1">Nucleus</location>
        <location evidence="1">Nucleolus</location>
    </subcellularLocation>
</comment>
<dbReference type="InterPro" id="IPR012677">
    <property type="entry name" value="Nucleotide-bd_a/b_plait_sf"/>
</dbReference>
<keyword evidence="8" id="KW-1185">Reference proteome</keyword>
<dbReference type="SUPFAM" id="SSF54928">
    <property type="entry name" value="RNA-binding domain, RBD"/>
    <property type="match status" value="1"/>
</dbReference>
<comment type="caution">
    <text evidence="7">The sequence shown here is derived from an EMBL/GenBank/DDBJ whole genome shotgun (WGS) entry which is preliminary data.</text>
</comment>
<evidence type="ECO:0000256" key="1">
    <source>
        <dbReference type="ARBA" id="ARBA00004604"/>
    </source>
</evidence>